<keyword evidence="3" id="KW-0547">Nucleotide-binding</keyword>
<dbReference type="GO" id="GO:0005524">
    <property type="term" value="F:ATP binding"/>
    <property type="evidence" value="ECO:0007669"/>
    <property type="project" value="UniProtKB-KW"/>
</dbReference>
<dbReference type="Proteomes" id="UP001138681">
    <property type="component" value="Unassembled WGS sequence"/>
</dbReference>
<evidence type="ECO:0000259" key="2">
    <source>
        <dbReference type="Pfam" id="PF13538"/>
    </source>
</evidence>
<proteinExistence type="predicted"/>
<accession>A0A9X1JN42</accession>
<organism evidence="3 4">
    <name type="scientific">Erythrobacter crassostreae</name>
    <dbReference type="NCBI Taxonomy" id="2828328"/>
    <lineage>
        <taxon>Bacteria</taxon>
        <taxon>Pseudomonadati</taxon>
        <taxon>Pseudomonadota</taxon>
        <taxon>Alphaproteobacteria</taxon>
        <taxon>Sphingomonadales</taxon>
        <taxon>Erythrobacteraceae</taxon>
        <taxon>Erythrobacter/Porphyrobacter group</taxon>
        <taxon>Erythrobacter</taxon>
    </lineage>
</organism>
<dbReference type="AlphaFoldDB" id="A0A9X1JN42"/>
<dbReference type="InterPro" id="IPR027785">
    <property type="entry name" value="UvrD-like_helicase_C"/>
</dbReference>
<sequence>MNDDEQRQHLEDAAKQSLDVFEKISANALSLLSSGGGASLKALASANAFTMQQTAKTLGNIARAQHEASEKLAREPSIARVIAEDEEGNLETFFISRAAAPAPFLKGVSFASYRSPAGRLASLPPGESLNLRRPKSNVVFEVVERALFHPEQLPQGWDSRDTLFQTEAFGPVTVESLRRLFDEAADAGKIEDALDVLLREEEALNSIVDKRRKALLKKMGLRDQPILDQFQDKIFRMPINSRAILLGPPGSGKTTTLIKRLGQKVDLEIIKENEPDEYALITRMSGGGEPHTNSWLMLTPTELLRTYVKEAFGRENIAAPNERVRTWVAHRRDLARDAFPILRTGDGGGPFIMREDEATLLPEAVSGTQDWYTDFDDWQNQRFWSEFVDAADQLTGDADPAIAALGSRLVKAVASARSEPVAQGLFRLVALIAGVRSLLSESRDRSDKTLRKSLNLQVNSDKEFLRNLGHHIESLGEPAGDDADDEDSDSDEDDAPRNQQPLMRIANIYLSTLRSQARAAANGRKPRGRTAAILAWLGERVLPETDIEPVGRELLLQRALLRFSNPVRQYLRGIPRRYRSFRQVRREEQRWYQAAKAGPHVHGLEVDLMLLVGLSLTKSMVRDVRLRNLGEDPGLAALDRSAGLLRNQVLVDEATDFSPVQLACMAALAHPAADSFFACGDFNQRITSWGANSVSQLRWVLPDIKVEKIAIAYRQTRQLLEFARAIAAISGEEPVLAKLPDHVDNEGNAPALATGLHDQSKLVRWLAARILEIEAAVQPNPLPTIAVLVNNRELGKPVAETLDRELEARNLRAIDCTDGRTISEANEVGIFDVNDIKGLEFEAVFFLAIDRLADEQDLYARFLYVGATRAATYLGITCEGDLPESLTLLENMFIESWS</sequence>
<keyword evidence="3" id="KW-0067">ATP-binding</keyword>
<keyword evidence="4" id="KW-1185">Reference proteome</keyword>
<name>A0A9X1JN42_9SPHN</name>
<protein>
    <submittedName>
        <fullName evidence="3">ATP-binding domain-containing protein</fullName>
    </submittedName>
</protein>
<dbReference type="InterPro" id="IPR000212">
    <property type="entry name" value="DNA_helicase_UvrD/REP"/>
</dbReference>
<feature type="region of interest" description="Disordered" evidence="1">
    <location>
        <begin position="473"/>
        <end position="501"/>
    </location>
</feature>
<evidence type="ECO:0000313" key="3">
    <source>
        <dbReference type="EMBL" id="MBV7259358.1"/>
    </source>
</evidence>
<dbReference type="Pfam" id="PF13538">
    <property type="entry name" value="UvrD_C_2"/>
    <property type="match status" value="1"/>
</dbReference>
<comment type="caution">
    <text evidence="3">The sequence shown here is derived from an EMBL/GenBank/DDBJ whole genome shotgun (WGS) entry which is preliminary data.</text>
</comment>
<feature type="compositionally biased region" description="Acidic residues" evidence="1">
    <location>
        <begin position="479"/>
        <end position="494"/>
    </location>
</feature>
<evidence type="ECO:0000313" key="4">
    <source>
        <dbReference type="Proteomes" id="UP001138681"/>
    </source>
</evidence>
<dbReference type="RefSeq" id="WP_218404591.1">
    <property type="nucleotide sequence ID" value="NZ_JAGSPC010000001.1"/>
</dbReference>
<dbReference type="GO" id="GO:0003677">
    <property type="term" value="F:DNA binding"/>
    <property type="evidence" value="ECO:0007669"/>
    <property type="project" value="InterPro"/>
</dbReference>
<evidence type="ECO:0000256" key="1">
    <source>
        <dbReference type="SAM" id="MobiDB-lite"/>
    </source>
</evidence>
<feature type="domain" description="UvrD-like helicase C-terminal" evidence="2">
    <location>
        <begin position="830"/>
        <end position="876"/>
    </location>
</feature>
<dbReference type="EMBL" id="JAGSPC010000001">
    <property type="protein sequence ID" value="MBV7259358.1"/>
    <property type="molecule type" value="Genomic_DNA"/>
</dbReference>
<reference evidence="3" key="1">
    <citation type="submission" date="2021-04" db="EMBL/GenBank/DDBJ databases">
        <authorList>
            <person name="Pira H."/>
            <person name="Risdian C."/>
            <person name="Wink J."/>
        </authorList>
    </citation>
    <scope>NUCLEOTIDE SEQUENCE</scope>
    <source>
        <strain evidence="3">WH158</strain>
    </source>
</reference>
<dbReference type="GO" id="GO:0003678">
    <property type="term" value="F:DNA helicase activity"/>
    <property type="evidence" value="ECO:0007669"/>
    <property type="project" value="InterPro"/>
</dbReference>
<dbReference type="PANTHER" id="PTHR11070">
    <property type="entry name" value="UVRD / RECB / PCRA DNA HELICASE FAMILY MEMBER"/>
    <property type="match status" value="1"/>
</dbReference>
<gene>
    <name evidence="3" type="ORF">KCG46_07205</name>
</gene>